<feature type="domain" description="Zn(2)-C6 fungal-type" evidence="8">
    <location>
        <begin position="50"/>
        <end position="80"/>
    </location>
</feature>
<dbReference type="PANTHER" id="PTHR47660">
    <property type="entry name" value="TRANSCRIPTION FACTOR WITH C2H2 AND ZN(2)-CYS(6) DNA BINDING DOMAIN (EUROFUNG)-RELATED-RELATED"/>
    <property type="match status" value="1"/>
</dbReference>
<keyword evidence="1" id="KW-0479">Metal-binding</keyword>
<name>A0AAN5YK15_ASPLE</name>
<organism evidence="9 10">
    <name type="scientific">Aspergillus lentulus</name>
    <dbReference type="NCBI Taxonomy" id="293939"/>
    <lineage>
        <taxon>Eukaryota</taxon>
        <taxon>Fungi</taxon>
        <taxon>Dikarya</taxon>
        <taxon>Ascomycota</taxon>
        <taxon>Pezizomycotina</taxon>
        <taxon>Eurotiomycetes</taxon>
        <taxon>Eurotiomycetidae</taxon>
        <taxon>Eurotiales</taxon>
        <taxon>Aspergillaceae</taxon>
        <taxon>Aspergillus</taxon>
        <taxon>Aspergillus subgen. Fumigati</taxon>
    </lineage>
</organism>
<dbReference type="InterPro" id="IPR001138">
    <property type="entry name" value="Zn2Cys6_DnaBD"/>
</dbReference>
<dbReference type="CDD" id="cd00067">
    <property type="entry name" value="GAL4"/>
    <property type="match status" value="1"/>
</dbReference>
<feature type="compositionally biased region" description="Low complexity" evidence="7">
    <location>
        <begin position="91"/>
        <end position="102"/>
    </location>
</feature>
<protein>
    <recommendedName>
        <fullName evidence="8">Zn(2)-C6 fungal-type domain-containing protein</fullName>
    </recommendedName>
</protein>
<accession>A0AAN5YK15</accession>
<sequence length="629" mass="69197">MPASESSNDVHQCDSCFKTYQRHRWIPGDLLLRHRRRCLRSNKPKIRRKACNACVLAKTKCCCTQPTCSRCAKRGISCEYVSAANTAGAIPSDSSDSSSSPSTRDRPRPDETRVNTPDFPSLWSPRSMLGGPDADSFDSWSSQNFVWTMDTLGFPSLPSSAGLVGEVTLDPTPAVPTSHPSFTLPLAPAPSQPYSTPVEISMVPPDPAIPNTSALTGLGGSPDVLGVRPPNYVRLLAQYPRLLLQDDFNCPFVHRTLFTEQVADMTILPHTSMAICCGSALGSRDAAGYVKRAMDAQRQSLIESYWDALHAMLLYEILEMGIPPVDKSESWKRRRRTKGLKSPFLSKMTQCFSRSYLESHDTALLPAANANSTQSWVKWAVAETARRTIFLANIVNFLNNRDLNSGRQSPYYEPLNDELIMKMPLPCDQGLWSARTEDEWRKSTPAPPGSPGISDAFSTLGPAGDIPVGEQLPNAQYQPSLEVLFSKFAKDDLRANCATNAGFADSNELRSFIILCALEQFASSALRFQWSTICNCFARALTCSSATSGSKRARLVSVTRASSGTPAYLDSRVRTTWFSPDYSRMEARVAEGREESAPLVDGEGVRWPVHSFWAAKSVAARSMVSWVAM</sequence>
<evidence type="ECO:0000256" key="2">
    <source>
        <dbReference type="ARBA" id="ARBA00022833"/>
    </source>
</evidence>
<reference evidence="9" key="2">
    <citation type="submission" date="2020-04" db="EMBL/GenBank/DDBJ databases">
        <authorList>
            <person name="Santos R.A.C."/>
            <person name="Steenwyk J.L."/>
            <person name="Rivero-Menendez O."/>
            <person name="Mead M.E."/>
            <person name="Silva L.P."/>
            <person name="Bastos R.W."/>
            <person name="Alastruey-Izquierdo A."/>
            <person name="Goldman G.H."/>
            <person name="Rokas A."/>
        </authorList>
    </citation>
    <scope>NUCLEOTIDE SEQUENCE</scope>
    <source>
        <strain evidence="9">CNM-CM8927</strain>
    </source>
</reference>
<dbReference type="PRINTS" id="PR00755">
    <property type="entry name" value="AFLATOXINBRP"/>
</dbReference>
<dbReference type="InterPro" id="IPR036864">
    <property type="entry name" value="Zn2-C6_fun-type_DNA-bd_sf"/>
</dbReference>
<evidence type="ECO:0000256" key="7">
    <source>
        <dbReference type="SAM" id="MobiDB-lite"/>
    </source>
</evidence>
<feature type="region of interest" description="Disordered" evidence="7">
    <location>
        <begin position="437"/>
        <end position="456"/>
    </location>
</feature>
<keyword evidence="6" id="KW-0539">Nucleus</keyword>
<comment type="caution">
    <text evidence="9">The sequence shown here is derived from an EMBL/GenBank/DDBJ whole genome shotgun (WGS) entry which is preliminary data.</text>
</comment>
<evidence type="ECO:0000259" key="8">
    <source>
        <dbReference type="PROSITE" id="PS50048"/>
    </source>
</evidence>
<keyword evidence="2" id="KW-0862">Zinc</keyword>
<reference evidence="9" key="1">
    <citation type="journal article" date="2020" name="bioRxiv">
        <title>Genomic and phenotypic heterogeneity of clinical isolates of the human pathogens Aspergillus fumigatus, Aspergillus lentulus and Aspergillus fumigatiaffinis.</title>
        <authorList>
            <person name="dos Santos R.A.C."/>
            <person name="Steenwyk J.L."/>
            <person name="Rivero-Menendez O."/>
            <person name="Mead M.E."/>
            <person name="Silva L.P."/>
            <person name="Bastos R.W."/>
            <person name="Alastruey-Izquierdo A."/>
            <person name="Goldman G.H."/>
            <person name="Rokas A."/>
        </authorList>
    </citation>
    <scope>NUCLEOTIDE SEQUENCE</scope>
    <source>
        <strain evidence="9">CNM-CM8927</strain>
    </source>
</reference>
<dbReference type="Proteomes" id="UP000649114">
    <property type="component" value="Unassembled WGS sequence"/>
</dbReference>
<keyword evidence="3" id="KW-0805">Transcription regulation</keyword>
<evidence type="ECO:0000313" key="10">
    <source>
        <dbReference type="Proteomes" id="UP000649114"/>
    </source>
</evidence>
<evidence type="ECO:0000256" key="5">
    <source>
        <dbReference type="ARBA" id="ARBA00023163"/>
    </source>
</evidence>
<evidence type="ECO:0000256" key="1">
    <source>
        <dbReference type="ARBA" id="ARBA00022723"/>
    </source>
</evidence>
<evidence type="ECO:0000256" key="4">
    <source>
        <dbReference type="ARBA" id="ARBA00023125"/>
    </source>
</evidence>
<dbReference type="GO" id="GO:0003677">
    <property type="term" value="F:DNA binding"/>
    <property type="evidence" value="ECO:0007669"/>
    <property type="project" value="UniProtKB-KW"/>
</dbReference>
<dbReference type="PROSITE" id="PS50048">
    <property type="entry name" value="ZN2_CY6_FUNGAL_2"/>
    <property type="match status" value="1"/>
</dbReference>
<dbReference type="AlphaFoldDB" id="A0AAN5YK15"/>
<dbReference type="GO" id="GO:0008270">
    <property type="term" value="F:zinc ion binding"/>
    <property type="evidence" value="ECO:0007669"/>
    <property type="project" value="InterPro"/>
</dbReference>
<gene>
    <name evidence="9" type="ORF">CNMCM8927_009338</name>
</gene>
<feature type="compositionally biased region" description="Basic and acidic residues" evidence="7">
    <location>
        <begin position="103"/>
        <end position="113"/>
    </location>
</feature>
<evidence type="ECO:0000313" key="9">
    <source>
        <dbReference type="EMBL" id="KAF4202984.1"/>
    </source>
</evidence>
<evidence type="ECO:0000256" key="3">
    <source>
        <dbReference type="ARBA" id="ARBA00023015"/>
    </source>
</evidence>
<dbReference type="PANTHER" id="PTHR47660:SF3">
    <property type="entry name" value="FINGER DOMAIN PROTEIN, PUTATIVE (AFU_ORTHOLOGUE AFUA_4G03310)-RELATED"/>
    <property type="match status" value="1"/>
</dbReference>
<keyword evidence="4" id="KW-0238">DNA-binding</keyword>
<dbReference type="Gene3D" id="4.10.240.10">
    <property type="entry name" value="Zn(2)-C6 fungal-type DNA-binding domain"/>
    <property type="match status" value="1"/>
</dbReference>
<dbReference type="GO" id="GO:0000981">
    <property type="term" value="F:DNA-binding transcription factor activity, RNA polymerase II-specific"/>
    <property type="evidence" value="ECO:0007669"/>
    <property type="project" value="InterPro"/>
</dbReference>
<dbReference type="SUPFAM" id="SSF57701">
    <property type="entry name" value="Zn2/Cys6 DNA-binding domain"/>
    <property type="match status" value="1"/>
</dbReference>
<proteinExistence type="predicted"/>
<feature type="region of interest" description="Disordered" evidence="7">
    <location>
        <begin position="89"/>
        <end position="127"/>
    </location>
</feature>
<keyword evidence="5" id="KW-0804">Transcription</keyword>
<evidence type="ECO:0000256" key="6">
    <source>
        <dbReference type="ARBA" id="ARBA00023242"/>
    </source>
</evidence>
<dbReference type="EMBL" id="JAAAPU010000090">
    <property type="protein sequence ID" value="KAF4202984.1"/>
    <property type="molecule type" value="Genomic_DNA"/>
</dbReference>